<gene>
    <name evidence="4" type="ORF">EV675_4352</name>
</gene>
<dbReference type="SUPFAM" id="SSF55785">
    <property type="entry name" value="PYP-like sensor domain (PAS domain)"/>
    <property type="match status" value="1"/>
</dbReference>
<dbReference type="PROSITE" id="PS50883">
    <property type="entry name" value="EAL"/>
    <property type="match status" value="1"/>
</dbReference>
<dbReference type="SMART" id="SM00052">
    <property type="entry name" value="EAL"/>
    <property type="match status" value="1"/>
</dbReference>
<dbReference type="PROSITE" id="PS50887">
    <property type="entry name" value="GGDEF"/>
    <property type="match status" value="1"/>
</dbReference>
<dbReference type="SMART" id="SM00091">
    <property type="entry name" value="PAS"/>
    <property type="match status" value="1"/>
</dbReference>
<protein>
    <submittedName>
        <fullName evidence="4">Diguanylate cyclase/phosphodiesterase</fullName>
    </submittedName>
</protein>
<dbReference type="InterPro" id="IPR052155">
    <property type="entry name" value="Biofilm_reg_signaling"/>
</dbReference>
<sequence length="565" mass="63058">MRLDTLDRVCADPVASFESAIDFFARIDQQGRFLYISEPGLAFIGYHREYLRIVTLRDLVPQEDAPLLEACLRQAQQTGEVQKCTLHLIKTLTYPRLVELRVAPDATGPGQLLVVGHDVSAWADNEQCLTYAMYHDVLTGLDNLASARHEIERAKQEALDKGYRVALLQIDIDEFHRVNQAFGYEAGDRILHETALRLKSACHAREFVARCYSDAFLILLRNVPDRDYVEEFARRVSDAIQLPYSHEGQTLQLSVRIGAVLFPDRANGCDQLLHHVDEALAQAGRNRGYSFAFYERRAAGNRPDTLRLESDLHSGIRNGEFSLHYQPIVEARNGEVTGIEALMRWHHPVLGAVSPEIFISLAESAGLINFLGGWALKNACMQLMQWDARGIHLQYASVNVSAQQFRDKRFPAAVREAFKLTGLAPRRIVLEITESVLMEDPAHAKTLLEELTDLGVRFAVDDFGTGYSSLAYLQSFPLAALKIDRRFISNLPSSRNDQAIVDAIVGLAGTLGLDLVAEGVETQAQRDLLVASGCELIQGWLVCKALPINELAHKFETGELRPLAS</sequence>
<evidence type="ECO:0000313" key="5">
    <source>
        <dbReference type="Proteomes" id="UP000292445"/>
    </source>
</evidence>
<dbReference type="PROSITE" id="PS50112">
    <property type="entry name" value="PAS"/>
    <property type="match status" value="1"/>
</dbReference>
<feature type="domain" description="GGDEF" evidence="3">
    <location>
        <begin position="163"/>
        <end position="296"/>
    </location>
</feature>
<dbReference type="Proteomes" id="UP000292445">
    <property type="component" value="Unassembled WGS sequence"/>
</dbReference>
<dbReference type="PANTHER" id="PTHR44757">
    <property type="entry name" value="DIGUANYLATE CYCLASE DGCP"/>
    <property type="match status" value="1"/>
</dbReference>
<feature type="domain" description="EAL" evidence="2">
    <location>
        <begin position="305"/>
        <end position="559"/>
    </location>
</feature>
<dbReference type="InterPro" id="IPR001633">
    <property type="entry name" value="EAL_dom"/>
</dbReference>
<dbReference type="CDD" id="cd01949">
    <property type="entry name" value="GGDEF"/>
    <property type="match status" value="1"/>
</dbReference>
<dbReference type="Pfam" id="PF00990">
    <property type="entry name" value="GGDEF"/>
    <property type="match status" value="1"/>
</dbReference>
<comment type="caution">
    <text evidence="4">The sequence shown here is derived from an EMBL/GenBank/DDBJ whole genome shotgun (WGS) entry which is preliminary data.</text>
</comment>
<dbReference type="CDD" id="cd01948">
    <property type="entry name" value="EAL"/>
    <property type="match status" value="1"/>
</dbReference>
<dbReference type="InterPro" id="IPR035919">
    <property type="entry name" value="EAL_sf"/>
</dbReference>
<name>A0A4V2F3A6_9BURK</name>
<dbReference type="InterPro" id="IPR000160">
    <property type="entry name" value="GGDEF_dom"/>
</dbReference>
<dbReference type="InterPro" id="IPR013656">
    <property type="entry name" value="PAS_4"/>
</dbReference>
<dbReference type="Gene3D" id="3.30.450.20">
    <property type="entry name" value="PAS domain"/>
    <property type="match status" value="1"/>
</dbReference>
<dbReference type="OrthoDB" id="9813903at2"/>
<evidence type="ECO:0000259" key="3">
    <source>
        <dbReference type="PROSITE" id="PS50887"/>
    </source>
</evidence>
<dbReference type="SMART" id="SM00267">
    <property type="entry name" value="GGDEF"/>
    <property type="match status" value="1"/>
</dbReference>
<dbReference type="EMBL" id="SGXC01000002">
    <property type="protein sequence ID" value="RZS81724.1"/>
    <property type="molecule type" value="Genomic_DNA"/>
</dbReference>
<dbReference type="CDD" id="cd00130">
    <property type="entry name" value="PAS"/>
    <property type="match status" value="1"/>
</dbReference>
<dbReference type="SUPFAM" id="SSF55073">
    <property type="entry name" value="Nucleotide cyclase"/>
    <property type="match status" value="1"/>
</dbReference>
<evidence type="ECO:0000313" key="4">
    <source>
        <dbReference type="EMBL" id="RZS81724.1"/>
    </source>
</evidence>
<dbReference type="AlphaFoldDB" id="A0A4V2F3A6"/>
<dbReference type="Pfam" id="PF08448">
    <property type="entry name" value="PAS_4"/>
    <property type="match status" value="1"/>
</dbReference>
<accession>A0A4V2F3A6</accession>
<dbReference type="NCBIfam" id="TIGR00229">
    <property type="entry name" value="sensory_box"/>
    <property type="match status" value="1"/>
</dbReference>
<organism evidence="4 5">
    <name type="scientific">Pigmentiphaga kullae</name>
    <dbReference type="NCBI Taxonomy" id="151784"/>
    <lineage>
        <taxon>Bacteria</taxon>
        <taxon>Pseudomonadati</taxon>
        <taxon>Pseudomonadota</taxon>
        <taxon>Betaproteobacteria</taxon>
        <taxon>Burkholderiales</taxon>
        <taxon>Alcaligenaceae</taxon>
        <taxon>Pigmentiphaga</taxon>
    </lineage>
</organism>
<dbReference type="InterPro" id="IPR035965">
    <property type="entry name" value="PAS-like_dom_sf"/>
</dbReference>
<evidence type="ECO:0000259" key="2">
    <source>
        <dbReference type="PROSITE" id="PS50883"/>
    </source>
</evidence>
<evidence type="ECO:0000259" key="1">
    <source>
        <dbReference type="PROSITE" id="PS50112"/>
    </source>
</evidence>
<dbReference type="PANTHER" id="PTHR44757:SF2">
    <property type="entry name" value="BIOFILM ARCHITECTURE MAINTENANCE PROTEIN MBAA"/>
    <property type="match status" value="1"/>
</dbReference>
<feature type="domain" description="PAS" evidence="1">
    <location>
        <begin position="17"/>
        <end position="79"/>
    </location>
</feature>
<dbReference type="NCBIfam" id="TIGR00254">
    <property type="entry name" value="GGDEF"/>
    <property type="match status" value="1"/>
</dbReference>
<dbReference type="SUPFAM" id="SSF141868">
    <property type="entry name" value="EAL domain-like"/>
    <property type="match status" value="1"/>
</dbReference>
<reference evidence="4 5" key="1">
    <citation type="submission" date="2019-02" db="EMBL/GenBank/DDBJ databases">
        <title>Genomic Encyclopedia of Type Strains, Phase IV (KMG-IV): sequencing the most valuable type-strain genomes for metagenomic binning, comparative biology and taxonomic classification.</title>
        <authorList>
            <person name="Goeker M."/>
        </authorList>
    </citation>
    <scope>NUCLEOTIDE SEQUENCE [LARGE SCALE GENOMIC DNA]</scope>
    <source>
        <strain evidence="4 5">K24</strain>
    </source>
</reference>
<dbReference type="Pfam" id="PF00563">
    <property type="entry name" value="EAL"/>
    <property type="match status" value="1"/>
</dbReference>
<dbReference type="InterPro" id="IPR000014">
    <property type="entry name" value="PAS"/>
</dbReference>
<keyword evidence="5" id="KW-1185">Reference proteome</keyword>
<dbReference type="Gene3D" id="3.30.70.270">
    <property type="match status" value="1"/>
</dbReference>
<dbReference type="InterPro" id="IPR029787">
    <property type="entry name" value="Nucleotide_cyclase"/>
</dbReference>
<dbReference type="InterPro" id="IPR043128">
    <property type="entry name" value="Rev_trsase/Diguanyl_cyclase"/>
</dbReference>
<proteinExistence type="predicted"/>
<dbReference type="Gene3D" id="3.20.20.450">
    <property type="entry name" value="EAL domain"/>
    <property type="match status" value="1"/>
</dbReference>